<evidence type="ECO:0000259" key="4">
    <source>
        <dbReference type="PROSITE" id="PS50198"/>
    </source>
</evidence>
<dbReference type="InterPro" id="IPR027304">
    <property type="entry name" value="Trigger_fact/SurA_dom_sf"/>
</dbReference>
<dbReference type="InterPro" id="IPR046357">
    <property type="entry name" value="PPIase_dom_sf"/>
</dbReference>
<dbReference type="GO" id="GO:0003755">
    <property type="term" value="F:peptidyl-prolyl cis-trans isomerase activity"/>
    <property type="evidence" value="ECO:0007669"/>
    <property type="project" value="UniProtKB-KW"/>
</dbReference>
<dbReference type="Gene3D" id="3.10.50.40">
    <property type="match status" value="2"/>
</dbReference>
<dbReference type="PROSITE" id="PS01096">
    <property type="entry name" value="PPIC_PPIASE_1"/>
    <property type="match status" value="1"/>
</dbReference>
<protein>
    <submittedName>
        <fullName evidence="5">Peptidylprolyl isomerase</fullName>
    </submittedName>
</protein>
<accession>A0A933S977</accession>
<comment type="caution">
    <text evidence="5">The sequence shown here is derived from an EMBL/GenBank/DDBJ whole genome shotgun (WGS) entry which is preliminary data.</text>
</comment>
<dbReference type="PANTHER" id="PTHR47245">
    <property type="entry name" value="PEPTIDYLPROLYL ISOMERASE"/>
    <property type="match status" value="1"/>
</dbReference>
<feature type="signal peptide" evidence="3">
    <location>
        <begin position="1"/>
        <end position="23"/>
    </location>
</feature>
<keyword evidence="3" id="KW-0732">Signal</keyword>
<gene>
    <name evidence="5" type="ORF">HZA61_00885</name>
</gene>
<dbReference type="Gene3D" id="1.10.4030.10">
    <property type="entry name" value="Porin chaperone SurA, peptide-binding domain"/>
    <property type="match status" value="1"/>
</dbReference>
<organism evidence="5 6">
    <name type="scientific">Eiseniibacteriota bacterium</name>
    <dbReference type="NCBI Taxonomy" id="2212470"/>
    <lineage>
        <taxon>Bacteria</taxon>
        <taxon>Candidatus Eiseniibacteriota</taxon>
    </lineage>
</organism>
<dbReference type="PANTHER" id="PTHR47245:SF2">
    <property type="entry name" value="PEPTIDYL-PROLYL CIS-TRANS ISOMERASE HP_0175-RELATED"/>
    <property type="match status" value="1"/>
</dbReference>
<reference evidence="5" key="1">
    <citation type="submission" date="2020-07" db="EMBL/GenBank/DDBJ databases">
        <title>Huge and variable diversity of episymbiotic CPR bacteria and DPANN archaea in groundwater ecosystems.</title>
        <authorList>
            <person name="He C.Y."/>
            <person name="Keren R."/>
            <person name="Whittaker M."/>
            <person name="Farag I.F."/>
            <person name="Doudna J."/>
            <person name="Cate J.H.D."/>
            <person name="Banfield J.F."/>
        </authorList>
    </citation>
    <scope>NUCLEOTIDE SEQUENCE</scope>
    <source>
        <strain evidence="5">NC_groundwater_1813_Pr3_B-0.1um_71_17</strain>
    </source>
</reference>
<dbReference type="Pfam" id="PF00639">
    <property type="entry name" value="Rotamase"/>
    <property type="match status" value="2"/>
</dbReference>
<feature type="chain" id="PRO_5037969574" evidence="3">
    <location>
        <begin position="24"/>
        <end position="478"/>
    </location>
</feature>
<evidence type="ECO:0000256" key="3">
    <source>
        <dbReference type="SAM" id="SignalP"/>
    </source>
</evidence>
<sequence>MKFVRRAAALAVLLACVTLAAHAAAPAKPAGRPAANPPATQAPARPAAPVPAAAEGDALDAIAAMVNDEAILASDVEEQVYMFVQRAGAQPSRQEVDSLRRRVLDAMIDDRLVQAEAKRQGIAATDQELNRQLDAAIADQKERLGGEAAFQEALKRENLTEAQLRERFRGDLAKQIAMEKLRQKLFPRKPVTLPEAEAYFTAHKDKFPRVPAEVRLSVIQIPPQPESTAVAAGLAKAQAVRKRLAGGERFAKVAAEVSEDPGSAQSGGDLGFFGRGRMEPAIENVAFALKNNELSQPIRSPYGWHVLQTLERDTLKTVARRDSLDADGKPVVEVHARHILIRVTPTKADAERAHELAMRVREEAAKGTNFGVLVRRYSKYDGPTGEDGDVNFMPLPSLPPNIRAGVDSLEIGQISDVLPNQSGFNIFKVTDRKPERDYTIEEIREDLPEAVAQAQASEKYEAFVKTLRAKAQIEYRTY</sequence>
<keyword evidence="1" id="KW-0697">Rotamase</keyword>
<dbReference type="AlphaFoldDB" id="A0A933S977"/>
<dbReference type="PROSITE" id="PS50198">
    <property type="entry name" value="PPIC_PPIASE_2"/>
    <property type="match status" value="2"/>
</dbReference>
<dbReference type="EMBL" id="JACRIW010000008">
    <property type="protein sequence ID" value="MBI5168019.1"/>
    <property type="molecule type" value="Genomic_DNA"/>
</dbReference>
<keyword evidence="1 5" id="KW-0413">Isomerase</keyword>
<dbReference type="SUPFAM" id="SSF54534">
    <property type="entry name" value="FKBP-like"/>
    <property type="match status" value="2"/>
</dbReference>
<dbReference type="InterPro" id="IPR050245">
    <property type="entry name" value="PrsA_foldase"/>
</dbReference>
<dbReference type="Proteomes" id="UP000696931">
    <property type="component" value="Unassembled WGS sequence"/>
</dbReference>
<evidence type="ECO:0000313" key="6">
    <source>
        <dbReference type="Proteomes" id="UP000696931"/>
    </source>
</evidence>
<dbReference type="Pfam" id="PF13624">
    <property type="entry name" value="SurA_N_3"/>
    <property type="match status" value="1"/>
</dbReference>
<feature type="domain" description="PpiC" evidence="4">
    <location>
        <begin position="211"/>
        <end position="311"/>
    </location>
</feature>
<dbReference type="SUPFAM" id="SSF109998">
    <property type="entry name" value="Triger factor/SurA peptide-binding domain-like"/>
    <property type="match status" value="1"/>
</dbReference>
<evidence type="ECO:0000313" key="5">
    <source>
        <dbReference type="EMBL" id="MBI5168019.1"/>
    </source>
</evidence>
<proteinExistence type="predicted"/>
<name>A0A933S977_UNCEI</name>
<dbReference type="InterPro" id="IPR000297">
    <property type="entry name" value="PPIase_PpiC"/>
</dbReference>
<evidence type="ECO:0000256" key="1">
    <source>
        <dbReference type="PROSITE-ProRule" id="PRU00278"/>
    </source>
</evidence>
<evidence type="ECO:0000256" key="2">
    <source>
        <dbReference type="SAM" id="MobiDB-lite"/>
    </source>
</evidence>
<dbReference type="InterPro" id="IPR023058">
    <property type="entry name" value="PPIase_PpiC_CS"/>
</dbReference>
<feature type="domain" description="PpiC" evidence="4">
    <location>
        <begin position="331"/>
        <end position="431"/>
    </location>
</feature>
<feature type="region of interest" description="Disordered" evidence="2">
    <location>
        <begin position="27"/>
        <end position="52"/>
    </location>
</feature>